<feature type="non-terminal residue" evidence="2">
    <location>
        <position position="159"/>
    </location>
</feature>
<organism evidence="2 3">
    <name type="scientific">Silurus meridionalis</name>
    <name type="common">Southern catfish</name>
    <name type="synonym">Silurus soldatovi meridionalis</name>
    <dbReference type="NCBI Taxonomy" id="175797"/>
    <lineage>
        <taxon>Eukaryota</taxon>
        <taxon>Metazoa</taxon>
        <taxon>Chordata</taxon>
        <taxon>Craniata</taxon>
        <taxon>Vertebrata</taxon>
        <taxon>Euteleostomi</taxon>
        <taxon>Actinopterygii</taxon>
        <taxon>Neopterygii</taxon>
        <taxon>Teleostei</taxon>
        <taxon>Ostariophysi</taxon>
        <taxon>Siluriformes</taxon>
        <taxon>Siluridae</taxon>
        <taxon>Silurus</taxon>
    </lineage>
</organism>
<comment type="caution">
    <text evidence="2">The sequence shown here is derived from an EMBL/GenBank/DDBJ whole genome shotgun (WGS) entry which is preliminary data.</text>
</comment>
<dbReference type="AlphaFoldDB" id="A0A8T0BRV6"/>
<dbReference type="Proteomes" id="UP000606274">
    <property type="component" value="Unassembled WGS sequence"/>
</dbReference>
<dbReference type="EMBL" id="JABFDY010000003">
    <property type="protein sequence ID" value="KAF7709839.1"/>
    <property type="molecule type" value="Genomic_DNA"/>
</dbReference>
<protein>
    <recommendedName>
        <fullName evidence="1">DUF4939 domain-containing protein</fullName>
    </recommendedName>
</protein>
<gene>
    <name evidence="2" type="ORF">HF521_016689</name>
</gene>
<evidence type="ECO:0000259" key="1">
    <source>
        <dbReference type="Pfam" id="PF16297"/>
    </source>
</evidence>
<accession>A0A8T0BRV6</accession>
<dbReference type="Pfam" id="PF16297">
    <property type="entry name" value="DUF4939"/>
    <property type="match status" value="1"/>
</dbReference>
<feature type="domain" description="DUF4939" evidence="1">
    <location>
        <begin position="79"/>
        <end position="155"/>
    </location>
</feature>
<name>A0A8T0BRV6_SILME</name>
<keyword evidence="3" id="KW-1185">Reference proteome</keyword>
<evidence type="ECO:0000313" key="3">
    <source>
        <dbReference type="Proteomes" id="UP000606274"/>
    </source>
</evidence>
<reference evidence="2" key="1">
    <citation type="submission" date="2020-08" db="EMBL/GenBank/DDBJ databases">
        <title>Chromosome-level assembly of Southern catfish (Silurus meridionalis) provides insights into visual adaptation to the nocturnal and benthic lifestyles.</title>
        <authorList>
            <person name="Zhang Y."/>
            <person name="Wang D."/>
            <person name="Peng Z."/>
        </authorList>
    </citation>
    <scope>NUCLEOTIDE SEQUENCE</scope>
    <source>
        <strain evidence="2">SWU-2019-XX</strain>
        <tissue evidence="2">Muscle</tissue>
    </source>
</reference>
<proteinExistence type="predicted"/>
<evidence type="ECO:0000313" key="2">
    <source>
        <dbReference type="EMBL" id="KAF7709839.1"/>
    </source>
</evidence>
<sequence length="159" mass="17290">MDPADAQDLRESIDFLKQICVTHDQQLRELGSALQGFMQRAAQNPSTSAVATPVASPAPSTEMEPAPVVVSSREPHLMPPARFSGEPGHCHSFLTQCGIIFQLQPSFFPTEVAKVAYVISLLSGPALQWATAEWENQTPHCMSFSAFSGELRKIFDSAS</sequence>
<dbReference type="InterPro" id="IPR032549">
    <property type="entry name" value="DUF4939"/>
</dbReference>